<evidence type="ECO:0000313" key="3">
    <source>
        <dbReference type="EMBL" id="GAM56273.1"/>
    </source>
</evidence>
<dbReference type="Proteomes" id="UP000031671">
    <property type="component" value="Unassembled WGS sequence"/>
</dbReference>
<accession>A0A0B8NZ00</accession>
<reference evidence="3 4" key="2">
    <citation type="submission" date="2015-01" db="EMBL/GenBank/DDBJ databases">
        <authorList>
            <consortium name="NBRP consortium"/>
            <person name="Sawabe T."/>
            <person name="Meirelles P."/>
            <person name="Feng G."/>
            <person name="Sayaka M."/>
            <person name="Hattori M."/>
            <person name="Ohkuma M."/>
        </authorList>
    </citation>
    <scope>NUCLEOTIDE SEQUENCE [LARGE SCALE GENOMIC DNA]</scope>
    <source>
        <strain evidence="4">JCM 19231</strain>
    </source>
</reference>
<dbReference type="InterPro" id="IPR014737">
    <property type="entry name" value="Transposase_Tn5-like_C"/>
</dbReference>
<dbReference type="InterPro" id="IPR002559">
    <property type="entry name" value="Transposase_11"/>
</dbReference>
<evidence type="ECO:0000313" key="4">
    <source>
        <dbReference type="Proteomes" id="UP000031671"/>
    </source>
</evidence>
<dbReference type="Gene3D" id="1.10.740.10">
    <property type="entry name" value="Transferase Inhibitor Protein From Tn5, Chain"/>
    <property type="match status" value="1"/>
</dbReference>
<dbReference type="Gene3D" id="1.10.246.40">
    <property type="entry name" value="Tn5 transposase, domain 1"/>
    <property type="match status" value="1"/>
</dbReference>
<evidence type="ECO:0000259" key="2">
    <source>
        <dbReference type="Pfam" id="PF14706"/>
    </source>
</evidence>
<dbReference type="Pfam" id="PF01609">
    <property type="entry name" value="DDE_Tnp_1"/>
    <property type="match status" value="1"/>
</dbReference>
<name>A0A0B8NZ00_9VIBR</name>
<evidence type="ECO:0000259" key="1">
    <source>
        <dbReference type="Pfam" id="PF01609"/>
    </source>
</evidence>
<gene>
    <name evidence="3" type="ORF">JCM19231_2527</name>
</gene>
<comment type="caution">
    <text evidence="3">The sequence shown here is derived from an EMBL/GenBank/DDBJ whole genome shotgun (WGS) entry which is preliminary data.</text>
</comment>
<dbReference type="PANTHER" id="PTHR37319">
    <property type="entry name" value="TRANSPOSASE"/>
    <property type="match status" value="1"/>
</dbReference>
<dbReference type="InterPro" id="IPR054836">
    <property type="entry name" value="Tn5_transposase"/>
</dbReference>
<reference evidence="3 4" key="1">
    <citation type="submission" date="2015-01" db="EMBL/GenBank/DDBJ databases">
        <title>Vibrio sp. C1 JCM 19231 whole genome shotgun sequence.</title>
        <authorList>
            <person name="Sawabe T."/>
            <person name="Meirelles P."/>
            <person name="Feng G."/>
            <person name="Sayaka M."/>
            <person name="Hattori M."/>
            <person name="Ohkuma M."/>
        </authorList>
    </citation>
    <scope>NUCLEOTIDE SEQUENCE [LARGE SCALE GENOMIC DNA]</scope>
    <source>
        <strain evidence="4">JCM 19231</strain>
    </source>
</reference>
<dbReference type="GO" id="GO:0003677">
    <property type="term" value="F:DNA binding"/>
    <property type="evidence" value="ECO:0007669"/>
    <property type="project" value="InterPro"/>
</dbReference>
<dbReference type="RefSeq" id="WP_261835885.1">
    <property type="nucleotide sequence ID" value="NZ_AP024882.1"/>
</dbReference>
<dbReference type="InterPro" id="IPR014735">
    <property type="entry name" value="Transposase_Tn5-like_N"/>
</dbReference>
<dbReference type="AlphaFoldDB" id="A0A0B8NZ00"/>
<dbReference type="PANTHER" id="PTHR37319:SF1">
    <property type="entry name" value="TRANSPOSASE TN5 DIMERISATION DOMAIN-CONTAINING PROTEIN"/>
    <property type="match status" value="1"/>
</dbReference>
<feature type="domain" description="Transposase Tn5-like N-terminal" evidence="2">
    <location>
        <begin position="8"/>
        <end position="65"/>
    </location>
</feature>
<dbReference type="Pfam" id="PF14706">
    <property type="entry name" value="Tnp_DNA_bind"/>
    <property type="match status" value="1"/>
</dbReference>
<dbReference type="SUPFAM" id="SSF53098">
    <property type="entry name" value="Ribonuclease H-like"/>
    <property type="match status" value="1"/>
</dbReference>
<sequence>MAYLDPTLWAQKQFGQARLNDPRRTQRLVALATSLAEQPGVAVSKLIISPADMEGAYRFIRNEHIKAEDIAEAGFHVTAQEALEHQTLLAPEDTTSLSYSHRSIRDDLGHSNHGNRHRAMLVNSTLLFAPQTQSVVGLIEQQRWTRDIAKRGQRRQYAIRPYKEKESYKWELASRHLAERLGDKMSDVISVCDREADLFEYLTYKCEHQQRFLVRSMQSRCIEEDENRLYSYASTLVSAGEKELKVPQKGGRKAQSVRLDIKYAPVTLKSPANKKQLNDIPLYCVGCIEKGGNDEKLAWHLLTFEPVTNKEEALKIVSYYEQRWLIEDFHKVWKSEGTQVEQLRMQSKDNLERLSVILAFIATRLLQLRFMNESETLSKTSCESVLKGKVWKLMWLKVEGKKLPSETPDISWAYRGIARLGGWKDTKRTGRASIKSLWQGWLRLQTILEGYELSKSLD</sequence>
<proteinExistence type="predicted"/>
<organism evidence="3 4">
    <name type="scientific">Vibrio ishigakensis</name>
    <dbReference type="NCBI Taxonomy" id="1481914"/>
    <lineage>
        <taxon>Bacteria</taxon>
        <taxon>Pseudomonadati</taxon>
        <taxon>Pseudomonadota</taxon>
        <taxon>Gammaproteobacteria</taxon>
        <taxon>Vibrionales</taxon>
        <taxon>Vibrionaceae</taxon>
        <taxon>Vibrio</taxon>
    </lineage>
</organism>
<dbReference type="GO" id="GO:0006313">
    <property type="term" value="P:DNA transposition"/>
    <property type="evidence" value="ECO:0007669"/>
    <property type="project" value="InterPro"/>
</dbReference>
<feature type="domain" description="Transposase IS4-like" evidence="1">
    <location>
        <begin position="207"/>
        <end position="361"/>
    </location>
</feature>
<dbReference type="GO" id="GO:0004803">
    <property type="term" value="F:transposase activity"/>
    <property type="evidence" value="ECO:0007669"/>
    <property type="project" value="InterPro"/>
</dbReference>
<protein>
    <submittedName>
        <fullName evidence="3">Mobile element protein</fullName>
    </submittedName>
</protein>
<dbReference type="InterPro" id="IPR047768">
    <property type="entry name" value="Tn5p-like"/>
</dbReference>
<keyword evidence="4" id="KW-1185">Reference proteome</keyword>
<dbReference type="NCBIfam" id="NF033590">
    <property type="entry name" value="transpos_IS4_3"/>
    <property type="match status" value="1"/>
</dbReference>
<dbReference type="EMBL" id="BBRZ01000026">
    <property type="protein sequence ID" value="GAM56273.1"/>
    <property type="molecule type" value="Genomic_DNA"/>
</dbReference>
<dbReference type="InterPro" id="IPR038215">
    <property type="entry name" value="TN5-like_N_sf"/>
</dbReference>
<dbReference type="InterPro" id="IPR012337">
    <property type="entry name" value="RNaseH-like_sf"/>
</dbReference>
<dbReference type="Gene3D" id="3.90.350.10">
    <property type="entry name" value="Transposase Inhibitor Protein From Tn5, Chain A, domain 1"/>
    <property type="match status" value="1"/>
</dbReference>